<proteinExistence type="predicted"/>
<evidence type="ECO:0008006" key="4">
    <source>
        <dbReference type="Google" id="ProtNLM"/>
    </source>
</evidence>
<evidence type="ECO:0000256" key="1">
    <source>
        <dbReference type="SAM" id="MobiDB-lite"/>
    </source>
</evidence>
<dbReference type="Proteomes" id="UP001501570">
    <property type="component" value="Unassembled WGS sequence"/>
</dbReference>
<comment type="caution">
    <text evidence="2">The sequence shown here is derived from an EMBL/GenBank/DDBJ whole genome shotgun (WGS) entry which is preliminary data.</text>
</comment>
<protein>
    <recommendedName>
        <fullName evidence="4">HNH endonuclease</fullName>
    </recommendedName>
</protein>
<accession>A0ABP9S0K1</accession>
<gene>
    <name evidence="2" type="ORF">GCM10023322_43760</name>
</gene>
<dbReference type="EMBL" id="BAABJQ010000013">
    <property type="protein sequence ID" value="GAA5189914.1"/>
    <property type="molecule type" value="Genomic_DNA"/>
</dbReference>
<evidence type="ECO:0000313" key="2">
    <source>
        <dbReference type="EMBL" id="GAA5189914.1"/>
    </source>
</evidence>
<reference evidence="3" key="1">
    <citation type="journal article" date="2019" name="Int. J. Syst. Evol. Microbiol.">
        <title>The Global Catalogue of Microorganisms (GCM) 10K type strain sequencing project: providing services to taxonomists for standard genome sequencing and annotation.</title>
        <authorList>
            <consortium name="The Broad Institute Genomics Platform"/>
            <consortium name="The Broad Institute Genome Sequencing Center for Infectious Disease"/>
            <person name="Wu L."/>
            <person name="Ma J."/>
        </authorList>
    </citation>
    <scope>NUCLEOTIDE SEQUENCE [LARGE SCALE GENOMIC DNA]</scope>
    <source>
        <strain evidence="3">JCM 18304</strain>
    </source>
</reference>
<name>A0ABP9S0K1_9ACTN</name>
<keyword evidence="3" id="KW-1185">Reference proteome</keyword>
<sequence>MLLCAHHHRVIHQGDWQVKIAPDGLPEFIPPRYLDPDQQPRRNIYHRRQ</sequence>
<organism evidence="2 3">
    <name type="scientific">Rugosimonospora acidiphila</name>
    <dbReference type="NCBI Taxonomy" id="556531"/>
    <lineage>
        <taxon>Bacteria</taxon>
        <taxon>Bacillati</taxon>
        <taxon>Actinomycetota</taxon>
        <taxon>Actinomycetes</taxon>
        <taxon>Micromonosporales</taxon>
        <taxon>Micromonosporaceae</taxon>
        <taxon>Rugosimonospora</taxon>
    </lineage>
</organism>
<evidence type="ECO:0000313" key="3">
    <source>
        <dbReference type="Proteomes" id="UP001501570"/>
    </source>
</evidence>
<feature type="region of interest" description="Disordered" evidence="1">
    <location>
        <begin position="30"/>
        <end position="49"/>
    </location>
</feature>